<name>A0A6A6MYH7_HEVBR</name>
<evidence type="ECO:0000256" key="1">
    <source>
        <dbReference type="ARBA" id="ARBA00007626"/>
    </source>
</evidence>
<reference evidence="4 5" key="1">
    <citation type="journal article" date="2020" name="Mol. Plant">
        <title>The Chromosome-Based Rubber Tree Genome Provides New Insights into Spurge Genome Evolution and Rubber Biosynthesis.</title>
        <authorList>
            <person name="Liu J."/>
            <person name="Shi C."/>
            <person name="Shi C.C."/>
            <person name="Li W."/>
            <person name="Zhang Q.J."/>
            <person name="Zhang Y."/>
            <person name="Li K."/>
            <person name="Lu H.F."/>
            <person name="Shi C."/>
            <person name="Zhu S.T."/>
            <person name="Xiao Z.Y."/>
            <person name="Nan H."/>
            <person name="Yue Y."/>
            <person name="Zhu X.G."/>
            <person name="Wu Y."/>
            <person name="Hong X.N."/>
            <person name="Fan G.Y."/>
            <person name="Tong Y."/>
            <person name="Zhang D."/>
            <person name="Mao C.L."/>
            <person name="Liu Y.L."/>
            <person name="Hao S.J."/>
            <person name="Liu W.Q."/>
            <person name="Lv M.Q."/>
            <person name="Zhang H.B."/>
            <person name="Liu Y."/>
            <person name="Hu-Tang G.R."/>
            <person name="Wang J.P."/>
            <person name="Wang J.H."/>
            <person name="Sun Y.H."/>
            <person name="Ni S.B."/>
            <person name="Chen W.B."/>
            <person name="Zhang X.C."/>
            <person name="Jiao Y.N."/>
            <person name="Eichler E.E."/>
            <person name="Li G.H."/>
            <person name="Liu X."/>
            <person name="Gao L.Z."/>
        </authorList>
    </citation>
    <scope>NUCLEOTIDE SEQUENCE [LARGE SCALE GENOMIC DNA]</scope>
    <source>
        <strain evidence="5">cv. GT1</strain>
        <tissue evidence="4">Leaf</tissue>
    </source>
</reference>
<gene>
    <name evidence="4" type="ORF">GH714_001995</name>
</gene>
<dbReference type="PANTHER" id="PTHR47938:SF35">
    <property type="entry name" value="PENTATRICOPEPTIDE REPEAT-CONTAINING PROTEIN 4, MITOCHONDRIAL-RELATED"/>
    <property type="match status" value="1"/>
</dbReference>
<dbReference type="EMBL" id="JAAGAX010000003">
    <property type="protein sequence ID" value="KAF2318167.1"/>
    <property type="molecule type" value="Genomic_DNA"/>
</dbReference>
<evidence type="ECO:0008006" key="6">
    <source>
        <dbReference type="Google" id="ProtNLM"/>
    </source>
</evidence>
<keyword evidence="5" id="KW-1185">Reference proteome</keyword>
<dbReference type="PANTHER" id="PTHR47938">
    <property type="entry name" value="RESPIRATORY COMPLEX I CHAPERONE (CIA84), PUTATIVE (AFU_ORTHOLOGUE AFUA_2G06020)-RELATED"/>
    <property type="match status" value="1"/>
</dbReference>
<sequence length="211" mass="24017">MEGDNEKALLLLDTMLGMDVNPTKIMYSKVIGALCWAGEMKKAQRVLMVNRMREACHLLGDMKSRGIKPDVITYTVLIDNCSKANWKMSHSRPDGMESEGNKMDPLVFWSEMKDMDIKPDVVCYTVLIDKHCKTNNIQEAIMLFDEMIDRGLEPDTVTYTALLSGHCNVGDVEKAEVLIDEMIHKEIQPDAHTMSVLQRSVLKARKVHFRQ</sequence>
<protein>
    <recommendedName>
        <fullName evidence="6">Pentacotripeptide-repeat region of PRORP domain-containing protein</fullName>
    </recommendedName>
</protein>
<dbReference type="InterPro" id="IPR011990">
    <property type="entry name" value="TPR-like_helical_dom_sf"/>
</dbReference>
<dbReference type="InterPro" id="IPR002885">
    <property type="entry name" value="PPR_rpt"/>
</dbReference>
<comment type="caution">
    <text evidence="4">The sequence shown here is derived from an EMBL/GenBank/DDBJ whole genome shotgun (WGS) entry which is preliminary data.</text>
</comment>
<organism evidence="4 5">
    <name type="scientific">Hevea brasiliensis</name>
    <name type="common">Para rubber tree</name>
    <name type="synonym">Siphonia brasiliensis</name>
    <dbReference type="NCBI Taxonomy" id="3981"/>
    <lineage>
        <taxon>Eukaryota</taxon>
        <taxon>Viridiplantae</taxon>
        <taxon>Streptophyta</taxon>
        <taxon>Embryophyta</taxon>
        <taxon>Tracheophyta</taxon>
        <taxon>Spermatophyta</taxon>
        <taxon>Magnoliopsida</taxon>
        <taxon>eudicotyledons</taxon>
        <taxon>Gunneridae</taxon>
        <taxon>Pentapetalae</taxon>
        <taxon>rosids</taxon>
        <taxon>fabids</taxon>
        <taxon>Malpighiales</taxon>
        <taxon>Euphorbiaceae</taxon>
        <taxon>Crotonoideae</taxon>
        <taxon>Micrandreae</taxon>
        <taxon>Hevea</taxon>
    </lineage>
</organism>
<dbReference type="PROSITE" id="PS51375">
    <property type="entry name" value="PPR"/>
    <property type="match status" value="2"/>
</dbReference>
<dbReference type="Proteomes" id="UP000467840">
    <property type="component" value="Chromosome 10"/>
</dbReference>
<dbReference type="Pfam" id="PF13041">
    <property type="entry name" value="PPR_2"/>
    <property type="match status" value="2"/>
</dbReference>
<dbReference type="NCBIfam" id="TIGR00756">
    <property type="entry name" value="PPR"/>
    <property type="match status" value="3"/>
</dbReference>
<dbReference type="Gene3D" id="1.25.40.10">
    <property type="entry name" value="Tetratricopeptide repeat domain"/>
    <property type="match status" value="2"/>
</dbReference>
<evidence type="ECO:0000313" key="4">
    <source>
        <dbReference type="EMBL" id="KAF2318167.1"/>
    </source>
</evidence>
<dbReference type="AlphaFoldDB" id="A0A6A6MYH7"/>
<comment type="similarity">
    <text evidence="1">Belongs to the PPR family. P subfamily.</text>
</comment>
<proteinExistence type="inferred from homology"/>
<evidence type="ECO:0000256" key="3">
    <source>
        <dbReference type="PROSITE-ProRule" id="PRU00708"/>
    </source>
</evidence>
<keyword evidence="2" id="KW-0677">Repeat</keyword>
<feature type="repeat" description="PPR" evidence="3">
    <location>
        <begin position="120"/>
        <end position="154"/>
    </location>
</feature>
<dbReference type="Pfam" id="PF01535">
    <property type="entry name" value="PPR"/>
    <property type="match status" value="1"/>
</dbReference>
<evidence type="ECO:0000256" key="2">
    <source>
        <dbReference type="ARBA" id="ARBA00022737"/>
    </source>
</evidence>
<evidence type="ECO:0000313" key="5">
    <source>
        <dbReference type="Proteomes" id="UP000467840"/>
    </source>
</evidence>
<feature type="repeat" description="PPR" evidence="3">
    <location>
        <begin position="155"/>
        <end position="189"/>
    </location>
</feature>
<accession>A0A6A6MYH7</accession>
<dbReference type="GO" id="GO:0003729">
    <property type="term" value="F:mRNA binding"/>
    <property type="evidence" value="ECO:0007669"/>
    <property type="project" value="TreeGrafter"/>
</dbReference>